<dbReference type="PIRSF" id="PIRSF033909">
    <property type="entry name" value="UCP033909"/>
    <property type="match status" value="1"/>
</dbReference>
<keyword evidence="2" id="KW-1185">Reference proteome</keyword>
<dbReference type="InterPro" id="IPR010297">
    <property type="entry name" value="DUF900_hydrolase"/>
</dbReference>
<dbReference type="PROSITE" id="PS51257">
    <property type="entry name" value="PROKAR_LIPOPROTEIN"/>
    <property type="match status" value="1"/>
</dbReference>
<dbReference type="Proteomes" id="UP001595547">
    <property type="component" value="Unassembled WGS sequence"/>
</dbReference>
<dbReference type="InterPro" id="IPR029058">
    <property type="entry name" value="AB_hydrolase_fold"/>
</dbReference>
<dbReference type="PANTHER" id="PTHR36513">
    <property type="entry name" value="ABC TRANSMEMBRANE TYPE-1 DOMAIN-CONTAINING PROTEIN"/>
    <property type="match status" value="1"/>
</dbReference>
<dbReference type="PANTHER" id="PTHR36513:SF1">
    <property type="entry name" value="TRANSMEMBRANE PROTEIN"/>
    <property type="match status" value="1"/>
</dbReference>
<gene>
    <name evidence="1" type="ORF">ACFOGH_14590</name>
</gene>
<evidence type="ECO:0000313" key="1">
    <source>
        <dbReference type="EMBL" id="MFC3182228.1"/>
    </source>
</evidence>
<keyword evidence="1" id="KW-0378">Hydrolase</keyword>
<sequence length="368" mass="40035">MTRFLLILSLTLTLACSPRGEITLDPQAVSVGQVQKIFIGTTRKQNPDGAFGTYRSEQIRFARYDVSVPPDRKLGEINWPPRHGKANPAKHFLTTDEIVYQDDVLFRKDLKSQLRSTGGEAVIFVHGYNNNFSEGVYRVAQFAHDLKLPGAVVHYAWPSAAEPLGYAYDRDSALFARDGLESLMHEVAAAGAKRILIVAHSMGAGLTMEALRQTAIRGDKKTLGLIGGVIFISPDIDVDVFRRSAHSMGALPQPFVIFGSDRDKYLRLSALLTGQDERLGSLSDVSRVADLKVTFMDVGAFSKGSGHFVVGDSAALIALLDRLGDVSNAFEADRRARVGLLPGVVLSVQNATQIVLRPVATVASDLTR</sequence>
<dbReference type="GO" id="GO:0016787">
    <property type="term" value="F:hydrolase activity"/>
    <property type="evidence" value="ECO:0007669"/>
    <property type="project" value="UniProtKB-KW"/>
</dbReference>
<evidence type="ECO:0000313" key="2">
    <source>
        <dbReference type="Proteomes" id="UP001595547"/>
    </source>
</evidence>
<organism evidence="1 2">
    <name type="scientific">Cypionkella sinensis</name>
    <dbReference type="NCBI Taxonomy" id="1756043"/>
    <lineage>
        <taxon>Bacteria</taxon>
        <taxon>Pseudomonadati</taxon>
        <taxon>Pseudomonadota</taxon>
        <taxon>Alphaproteobacteria</taxon>
        <taxon>Rhodobacterales</taxon>
        <taxon>Paracoccaceae</taxon>
        <taxon>Cypionkella</taxon>
    </lineage>
</organism>
<accession>A0ABV7J327</accession>
<dbReference type="Gene3D" id="3.40.50.1820">
    <property type="entry name" value="alpha/beta hydrolase"/>
    <property type="match status" value="1"/>
</dbReference>
<protein>
    <submittedName>
        <fullName evidence="1">Alpha/beta hydrolase</fullName>
    </submittedName>
</protein>
<name>A0ABV7J327_9RHOB</name>
<dbReference type="SUPFAM" id="SSF53474">
    <property type="entry name" value="alpha/beta-Hydrolases"/>
    <property type="match status" value="1"/>
</dbReference>
<dbReference type="RefSeq" id="WP_380073810.1">
    <property type="nucleotide sequence ID" value="NZ_JBHRTO010000001.1"/>
</dbReference>
<proteinExistence type="predicted"/>
<comment type="caution">
    <text evidence="1">The sequence shown here is derived from an EMBL/GenBank/DDBJ whole genome shotgun (WGS) entry which is preliminary data.</text>
</comment>
<reference evidence="2" key="1">
    <citation type="journal article" date="2019" name="Int. J. Syst. Evol. Microbiol.">
        <title>The Global Catalogue of Microorganisms (GCM) 10K type strain sequencing project: providing services to taxonomists for standard genome sequencing and annotation.</title>
        <authorList>
            <consortium name="The Broad Institute Genomics Platform"/>
            <consortium name="The Broad Institute Genome Sequencing Center for Infectious Disease"/>
            <person name="Wu L."/>
            <person name="Ma J."/>
        </authorList>
    </citation>
    <scope>NUCLEOTIDE SEQUENCE [LARGE SCALE GENOMIC DNA]</scope>
    <source>
        <strain evidence="2">KCTC 52039</strain>
    </source>
</reference>
<dbReference type="InterPro" id="IPR014586">
    <property type="entry name" value="UCP033909"/>
</dbReference>
<dbReference type="Pfam" id="PF05990">
    <property type="entry name" value="DUF900"/>
    <property type="match status" value="1"/>
</dbReference>
<dbReference type="EMBL" id="JBHRTO010000001">
    <property type="protein sequence ID" value="MFC3182228.1"/>
    <property type="molecule type" value="Genomic_DNA"/>
</dbReference>